<evidence type="ECO:0000256" key="1">
    <source>
        <dbReference type="ARBA" id="ARBA00023015"/>
    </source>
</evidence>
<dbReference type="InterPro" id="IPR001647">
    <property type="entry name" value="HTH_TetR"/>
</dbReference>
<dbReference type="Gene3D" id="1.10.357.10">
    <property type="entry name" value="Tetracycline Repressor, domain 2"/>
    <property type="match status" value="1"/>
</dbReference>
<dbReference type="AlphaFoldDB" id="A0A3G3K1U2"/>
<evidence type="ECO:0000256" key="4">
    <source>
        <dbReference type="PROSITE-ProRule" id="PRU00335"/>
    </source>
</evidence>
<evidence type="ECO:0000313" key="7">
    <source>
        <dbReference type="Proteomes" id="UP000269097"/>
    </source>
</evidence>
<dbReference type="KEGG" id="coh:EAV92_18795"/>
<dbReference type="InterPro" id="IPR050109">
    <property type="entry name" value="HTH-type_TetR-like_transc_reg"/>
</dbReference>
<keyword evidence="1" id="KW-0805">Transcription regulation</keyword>
<gene>
    <name evidence="6" type="ORF">EAV92_18795</name>
</gene>
<keyword evidence="3" id="KW-0804">Transcription</keyword>
<dbReference type="RefSeq" id="WP_123042519.1">
    <property type="nucleotide sequence ID" value="NZ_CP033433.1"/>
</dbReference>
<reference evidence="6 7" key="1">
    <citation type="submission" date="2018-10" db="EMBL/GenBank/DDBJ databases">
        <title>Genome Sequence of Cohnella sp.</title>
        <authorList>
            <person name="Srinivasan S."/>
            <person name="Kim M.K."/>
        </authorList>
    </citation>
    <scope>NUCLEOTIDE SEQUENCE [LARGE SCALE GENOMIC DNA]</scope>
    <source>
        <strain evidence="6 7">18JY8-7</strain>
    </source>
</reference>
<dbReference type="PROSITE" id="PS50977">
    <property type="entry name" value="HTH_TETR_2"/>
    <property type="match status" value="1"/>
</dbReference>
<accession>A0A3G3K1U2</accession>
<feature type="DNA-binding region" description="H-T-H motif" evidence="4">
    <location>
        <begin position="37"/>
        <end position="56"/>
    </location>
</feature>
<dbReference type="GO" id="GO:0003700">
    <property type="term" value="F:DNA-binding transcription factor activity"/>
    <property type="evidence" value="ECO:0007669"/>
    <property type="project" value="TreeGrafter"/>
</dbReference>
<name>A0A3G3K1U2_9BACL</name>
<protein>
    <submittedName>
        <fullName evidence="6">TetR/AcrR family transcriptional regulator</fullName>
    </submittedName>
</protein>
<evidence type="ECO:0000259" key="5">
    <source>
        <dbReference type="PROSITE" id="PS50977"/>
    </source>
</evidence>
<dbReference type="SUPFAM" id="SSF46689">
    <property type="entry name" value="Homeodomain-like"/>
    <property type="match status" value="1"/>
</dbReference>
<dbReference type="InterPro" id="IPR036271">
    <property type="entry name" value="Tet_transcr_reg_TetR-rel_C_sf"/>
</dbReference>
<dbReference type="Proteomes" id="UP000269097">
    <property type="component" value="Chromosome"/>
</dbReference>
<dbReference type="PRINTS" id="PR00455">
    <property type="entry name" value="HTHTETR"/>
</dbReference>
<evidence type="ECO:0000256" key="3">
    <source>
        <dbReference type="ARBA" id="ARBA00023163"/>
    </source>
</evidence>
<evidence type="ECO:0000256" key="2">
    <source>
        <dbReference type="ARBA" id="ARBA00023125"/>
    </source>
</evidence>
<dbReference type="PANTHER" id="PTHR30055">
    <property type="entry name" value="HTH-TYPE TRANSCRIPTIONAL REGULATOR RUTR"/>
    <property type="match status" value="1"/>
</dbReference>
<dbReference type="PANTHER" id="PTHR30055:SF234">
    <property type="entry name" value="HTH-TYPE TRANSCRIPTIONAL REGULATOR BETI"/>
    <property type="match status" value="1"/>
</dbReference>
<organism evidence="6 7">
    <name type="scientific">Cohnella candidum</name>
    <dbReference type="NCBI Taxonomy" id="2674991"/>
    <lineage>
        <taxon>Bacteria</taxon>
        <taxon>Bacillati</taxon>
        <taxon>Bacillota</taxon>
        <taxon>Bacilli</taxon>
        <taxon>Bacillales</taxon>
        <taxon>Paenibacillaceae</taxon>
        <taxon>Cohnella</taxon>
    </lineage>
</organism>
<dbReference type="SUPFAM" id="SSF48498">
    <property type="entry name" value="Tetracyclin repressor-like, C-terminal domain"/>
    <property type="match status" value="1"/>
</dbReference>
<feature type="domain" description="HTH tetR-type" evidence="5">
    <location>
        <begin position="14"/>
        <end position="74"/>
    </location>
</feature>
<dbReference type="EMBL" id="CP033433">
    <property type="protein sequence ID" value="AYQ74438.1"/>
    <property type="molecule type" value="Genomic_DNA"/>
</dbReference>
<keyword evidence="2 4" id="KW-0238">DNA-binding</keyword>
<dbReference type="GO" id="GO:0000976">
    <property type="term" value="F:transcription cis-regulatory region binding"/>
    <property type="evidence" value="ECO:0007669"/>
    <property type="project" value="TreeGrafter"/>
</dbReference>
<keyword evidence="7" id="KW-1185">Reference proteome</keyword>
<evidence type="ECO:0000313" key="6">
    <source>
        <dbReference type="EMBL" id="AYQ74438.1"/>
    </source>
</evidence>
<proteinExistence type="predicted"/>
<dbReference type="Pfam" id="PF00440">
    <property type="entry name" value="TetR_N"/>
    <property type="match status" value="1"/>
</dbReference>
<sequence>MPKIGRAQTEQALDERKDQIKRAALKVFAEKGLAGTKMSMIAEEAGISQGLSYRYFESKDEIFALLVEEAIEESRNAIREIGKLPGSPLEQLKAFTLQLLDENHKHYFLLVQQAQTSEGVPSKAKEAIERYSPQDTIEQIIPIFVRGQQEGQFAEGDAYKRLILFLSVITGLMLQDAKAMGMDWTQEVDRLLNILTK</sequence>
<dbReference type="InterPro" id="IPR009057">
    <property type="entry name" value="Homeodomain-like_sf"/>
</dbReference>